<dbReference type="RefSeq" id="WP_176160472.1">
    <property type="nucleotide sequence ID" value="NZ_CP054929.1"/>
</dbReference>
<reference evidence="2 3" key="1">
    <citation type="submission" date="2020-06" db="EMBL/GenBank/DDBJ databases">
        <title>Genome mining for natural products.</title>
        <authorList>
            <person name="Zhang B."/>
            <person name="Shi J."/>
            <person name="Ge H."/>
        </authorList>
    </citation>
    <scope>NUCLEOTIDE SEQUENCE [LARGE SCALE GENOMIC DNA]</scope>
    <source>
        <strain evidence="2 3">NA00687</strain>
    </source>
</reference>
<dbReference type="Gene3D" id="3.20.20.140">
    <property type="entry name" value="Metal-dependent hydrolases"/>
    <property type="match status" value="2"/>
</dbReference>
<proteinExistence type="predicted"/>
<dbReference type="InterPro" id="IPR011059">
    <property type="entry name" value="Metal-dep_hydrolase_composite"/>
</dbReference>
<evidence type="ECO:0000313" key="2">
    <source>
        <dbReference type="EMBL" id="QKW48740.1"/>
    </source>
</evidence>
<keyword evidence="1 2" id="KW-0378">Hydrolase</keyword>
<protein>
    <submittedName>
        <fullName evidence="2">Amidohydrolase family protein</fullName>
    </submittedName>
</protein>
<dbReference type="Gene3D" id="2.30.40.10">
    <property type="entry name" value="Urease, subunit C, domain 1"/>
    <property type="match status" value="2"/>
</dbReference>
<organism evidence="2 3">
    <name type="scientific">Streptomyces buecherae</name>
    <dbReference type="NCBI Taxonomy" id="2763006"/>
    <lineage>
        <taxon>Bacteria</taxon>
        <taxon>Bacillati</taxon>
        <taxon>Actinomycetota</taxon>
        <taxon>Actinomycetes</taxon>
        <taxon>Kitasatosporales</taxon>
        <taxon>Streptomycetaceae</taxon>
        <taxon>Streptomyces</taxon>
    </lineage>
</organism>
<evidence type="ECO:0000256" key="1">
    <source>
        <dbReference type="ARBA" id="ARBA00022801"/>
    </source>
</evidence>
<gene>
    <name evidence="2" type="ORF">HUT08_03345</name>
</gene>
<dbReference type="SUPFAM" id="SSF51338">
    <property type="entry name" value="Composite domain of metallo-dependent hydrolases"/>
    <property type="match status" value="1"/>
</dbReference>
<name>A0A7H8N2U3_9ACTN</name>
<dbReference type="EMBL" id="CP054929">
    <property type="protein sequence ID" value="QKW48740.1"/>
    <property type="molecule type" value="Genomic_DNA"/>
</dbReference>
<evidence type="ECO:0000313" key="3">
    <source>
        <dbReference type="Proteomes" id="UP000509303"/>
    </source>
</evidence>
<dbReference type="GO" id="GO:0016810">
    <property type="term" value="F:hydrolase activity, acting on carbon-nitrogen (but not peptide) bonds"/>
    <property type="evidence" value="ECO:0007669"/>
    <property type="project" value="InterPro"/>
</dbReference>
<dbReference type="InterPro" id="IPR032466">
    <property type="entry name" value="Metal_Hydrolase"/>
</dbReference>
<keyword evidence="3" id="KW-1185">Reference proteome</keyword>
<dbReference type="Proteomes" id="UP000509303">
    <property type="component" value="Chromosome"/>
</dbReference>
<dbReference type="InterPro" id="IPR050287">
    <property type="entry name" value="MTA/SAH_deaminase"/>
</dbReference>
<dbReference type="PANTHER" id="PTHR43794:SF11">
    <property type="entry name" value="AMIDOHYDROLASE-RELATED DOMAIN-CONTAINING PROTEIN"/>
    <property type="match status" value="1"/>
</dbReference>
<dbReference type="SUPFAM" id="SSF51556">
    <property type="entry name" value="Metallo-dependent hydrolases"/>
    <property type="match status" value="1"/>
</dbReference>
<accession>A0A7H8N2U3</accession>
<sequence length="517" mass="55868">MALVLTGTVVTFDEDHRVLDPGVVYVGDDGRLAAVRSASQDAPAGFASAPRVDTGALILPGLIDLHNHLTYNTLPLWEAVGVPYLHHDRWVDEDRPPDYSTTVTWPAKVLARAAPEALIKYVEVKALIGGTTSIQGAPVATRPVDGWLLRIIDNERLPAGRDMVMTAALQLDAEELREVRAPKLDGTRLLIYHVAEGRAGSIVRREFEELEPCWRPGLIGVHGTALTGVDFARWQDAVRAVNPAERATLVWSPFSNYWLYHESTDVVAADRKGLRIALGSDWAPSGTKHVLGELKVADAVNQHRLGGRFSDRELCDMVTANPGDALATAWGPQVGRLARGSAADLLVLARHAPDADPYRNLIDATERHVRLVLVRGRPFYGTPALMTAAGATHTDPITVGGLRRRVAVRQPDRADAQLDWPGVRRALERVRADPVAAWRAAQDALASWGGPLDDPDAPLVLFGDMPEGDVGAFAAAGEVPSGLVIPPLDTLTHDAAFLAAVARAGVPELRHLAERYP</sequence>
<dbReference type="AlphaFoldDB" id="A0A7H8N2U3"/>
<dbReference type="PANTHER" id="PTHR43794">
    <property type="entry name" value="AMINOHYDROLASE SSNA-RELATED"/>
    <property type="match status" value="1"/>
</dbReference>